<feature type="transmembrane region" description="Helical" evidence="1">
    <location>
        <begin position="233"/>
        <end position="257"/>
    </location>
</feature>
<dbReference type="CDD" id="cd17478">
    <property type="entry name" value="MFS_FsR"/>
    <property type="match status" value="1"/>
</dbReference>
<proteinExistence type="predicted"/>
<feature type="transmembrane region" description="Helical" evidence="1">
    <location>
        <begin position="353"/>
        <end position="371"/>
    </location>
</feature>
<feature type="transmembrane region" description="Helical" evidence="1">
    <location>
        <begin position="134"/>
        <end position="154"/>
    </location>
</feature>
<dbReference type="InterPro" id="IPR011701">
    <property type="entry name" value="MFS"/>
</dbReference>
<evidence type="ECO:0000313" key="3">
    <source>
        <dbReference type="Proteomes" id="UP001596380"/>
    </source>
</evidence>
<evidence type="ECO:0000313" key="2">
    <source>
        <dbReference type="EMBL" id="MFC6882957.1"/>
    </source>
</evidence>
<feature type="transmembrane region" description="Helical" evidence="1">
    <location>
        <begin position="204"/>
        <end position="227"/>
    </location>
</feature>
<feature type="transmembrane region" description="Helical" evidence="1">
    <location>
        <begin position="160"/>
        <end position="183"/>
    </location>
</feature>
<feature type="transmembrane region" description="Helical" evidence="1">
    <location>
        <begin position="293"/>
        <end position="313"/>
    </location>
</feature>
<keyword evidence="1" id="KW-0812">Transmembrane</keyword>
<evidence type="ECO:0000256" key="1">
    <source>
        <dbReference type="SAM" id="Phobius"/>
    </source>
</evidence>
<organism evidence="2 3">
    <name type="scientific">Actinomadura yumaensis</name>
    <dbReference type="NCBI Taxonomy" id="111807"/>
    <lineage>
        <taxon>Bacteria</taxon>
        <taxon>Bacillati</taxon>
        <taxon>Actinomycetota</taxon>
        <taxon>Actinomycetes</taxon>
        <taxon>Streptosporangiales</taxon>
        <taxon>Thermomonosporaceae</taxon>
        <taxon>Actinomadura</taxon>
    </lineage>
</organism>
<dbReference type="SUPFAM" id="SSF103473">
    <property type="entry name" value="MFS general substrate transporter"/>
    <property type="match status" value="1"/>
</dbReference>
<dbReference type="PANTHER" id="PTHR43129">
    <property type="entry name" value="FOSMIDOMYCIN RESISTANCE PROTEIN"/>
    <property type="match status" value="1"/>
</dbReference>
<dbReference type="RefSeq" id="WP_241682726.1">
    <property type="nucleotide sequence ID" value="NZ_JBHSXE010000001.1"/>
</dbReference>
<comment type="caution">
    <text evidence="2">The sequence shown here is derived from an EMBL/GenBank/DDBJ whole genome shotgun (WGS) entry which is preliminary data.</text>
</comment>
<feature type="transmembrane region" description="Helical" evidence="1">
    <location>
        <begin position="12"/>
        <end position="34"/>
    </location>
</feature>
<dbReference type="Proteomes" id="UP001596380">
    <property type="component" value="Unassembled WGS sequence"/>
</dbReference>
<keyword evidence="3" id="KW-1185">Reference proteome</keyword>
<feature type="transmembrane region" description="Helical" evidence="1">
    <location>
        <begin position="325"/>
        <end position="347"/>
    </location>
</feature>
<dbReference type="EMBL" id="JBHSXS010000016">
    <property type="protein sequence ID" value="MFC6882957.1"/>
    <property type="molecule type" value="Genomic_DNA"/>
</dbReference>
<feature type="transmembrane region" description="Helical" evidence="1">
    <location>
        <begin position="40"/>
        <end position="59"/>
    </location>
</feature>
<feature type="transmembrane region" description="Helical" evidence="1">
    <location>
        <begin position="269"/>
        <end position="287"/>
    </location>
</feature>
<dbReference type="Gene3D" id="1.20.1250.20">
    <property type="entry name" value="MFS general substrate transporter like domains"/>
    <property type="match status" value="2"/>
</dbReference>
<keyword evidence="1" id="KW-0472">Membrane</keyword>
<protein>
    <submittedName>
        <fullName evidence="2">MFS transporter</fullName>
    </submittedName>
</protein>
<gene>
    <name evidence="2" type="ORF">ACFQKB_24595</name>
</gene>
<sequence>MLRINRSEPIPMLSVGHACVDVYQGAVPAVVPFLVSERHYGYGAASGIVLAATLLSSVVQPVFGVLTDRRAMPWLVPVSMVAAGLGISASGLTGSYPLIWALVALTGLGVAGYHPESARLARRASGGGHVRMSWFALGGNVGFALAPLLVTPVLSAGGLAASPLLFAPAAVGVLLTLVAMRTVNAEDGPAAGPARRGEDDWRSFGLLTAGLACRSVVYVGLGAFVALHVRHTVHAPGAGAAALFTLYAGASAGTLIGGRLASRYGRVRITGAAALAAIPAVAGAVLVPGYAVYPFVAATSMALYVPFSLSLTLGQDYLPGRLGTASGVTLGLAVTVGGLATPVIGFLADATSLRAALVPLIAFPALTWLFTHRLPEPGRREEPRAATPERARG</sequence>
<feature type="transmembrane region" description="Helical" evidence="1">
    <location>
        <begin position="95"/>
        <end position="113"/>
    </location>
</feature>
<dbReference type="PANTHER" id="PTHR43129:SF1">
    <property type="entry name" value="FOSMIDOMYCIN RESISTANCE PROTEIN"/>
    <property type="match status" value="1"/>
</dbReference>
<name>A0ABW2CN83_9ACTN</name>
<accession>A0ABW2CN83</accession>
<dbReference type="InterPro" id="IPR036259">
    <property type="entry name" value="MFS_trans_sf"/>
</dbReference>
<dbReference type="Pfam" id="PF07690">
    <property type="entry name" value="MFS_1"/>
    <property type="match status" value="1"/>
</dbReference>
<keyword evidence="1" id="KW-1133">Transmembrane helix</keyword>
<reference evidence="3" key="1">
    <citation type="journal article" date="2019" name="Int. J. Syst. Evol. Microbiol.">
        <title>The Global Catalogue of Microorganisms (GCM) 10K type strain sequencing project: providing services to taxonomists for standard genome sequencing and annotation.</title>
        <authorList>
            <consortium name="The Broad Institute Genomics Platform"/>
            <consortium name="The Broad Institute Genome Sequencing Center for Infectious Disease"/>
            <person name="Wu L."/>
            <person name="Ma J."/>
        </authorList>
    </citation>
    <scope>NUCLEOTIDE SEQUENCE [LARGE SCALE GENOMIC DNA]</scope>
    <source>
        <strain evidence="3">JCM 3369</strain>
    </source>
</reference>
<feature type="transmembrane region" description="Helical" evidence="1">
    <location>
        <begin position="71"/>
        <end position="89"/>
    </location>
</feature>